<sequence>MREVSEELGVDFEAKDLEPYGEWSGPAANEEDTSIQAYLFAARFNGSPEPLAELEELLWIDPRDALLRNDIAPLLREHVLPTLLANANDMGA</sequence>
<keyword evidence="3" id="KW-1185">Reference proteome</keyword>
<dbReference type="Pfam" id="PF00293">
    <property type="entry name" value="NUDIX"/>
    <property type="match status" value="1"/>
</dbReference>
<dbReference type="SUPFAM" id="SSF55811">
    <property type="entry name" value="Nudix"/>
    <property type="match status" value="1"/>
</dbReference>
<proteinExistence type="predicted"/>
<evidence type="ECO:0000313" key="3">
    <source>
        <dbReference type="Proteomes" id="UP000606115"/>
    </source>
</evidence>
<evidence type="ECO:0000259" key="1">
    <source>
        <dbReference type="Pfam" id="PF00293"/>
    </source>
</evidence>
<dbReference type="Proteomes" id="UP000606115">
    <property type="component" value="Unassembled WGS sequence"/>
</dbReference>
<feature type="domain" description="Nudix hydrolase" evidence="1">
    <location>
        <begin position="1"/>
        <end position="72"/>
    </location>
</feature>
<comment type="caution">
    <text evidence="2">The sequence shown here is derived from an EMBL/GenBank/DDBJ whole genome shotgun (WGS) entry which is preliminary data.</text>
</comment>
<evidence type="ECO:0000313" key="2">
    <source>
        <dbReference type="EMBL" id="GGJ53064.1"/>
    </source>
</evidence>
<gene>
    <name evidence="2" type="ORF">GCM10007173_09510</name>
</gene>
<protein>
    <recommendedName>
        <fullName evidence="1">Nudix hydrolase domain-containing protein</fullName>
    </recommendedName>
</protein>
<name>A0ABQ2DC45_9MICC</name>
<organism evidence="2 3">
    <name type="scientific">Glutamicibacter ardleyensis</name>
    <dbReference type="NCBI Taxonomy" id="225894"/>
    <lineage>
        <taxon>Bacteria</taxon>
        <taxon>Bacillati</taxon>
        <taxon>Actinomycetota</taxon>
        <taxon>Actinomycetes</taxon>
        <taxon>Micrococcales</taxon>
        <taxon>Micrococcaceae</taxon>
        <taxon>Glutamicibacter</taxon>
    </lineage>
</organism>
<dbReference type="EMBL" id="BMKX01000002">
    <property type="protein sequence ID" value="GGJ53064.1"/>
    <property type="molecule type" value="Genomic_DNA"/>
</dbReference>
<accession>A0ABQ2DC45</accession>
<reference evidence="3" key="1">
    <citation type="journal article" date="2019" name="Int. J. Syst. Evol. Microbiol.">
        <title>The Global Catalogue of Microorganisms (GCM) 10K type strain sequencing project: providing services to taxonomists for standard genome sequencing and annotation.</title>
        <authorList>
            <consortium name="The Broad Institute Genomics Platform"/>
            <consortium name="The Broad Institute Genome Sequencing Center for Infectious Disease"/>
            <person name="Wu L."/>
            <person name="Ma J."/>
        </authorList>
    </citation>
    <scope>NUCLEOTIDE SEQUENCE [LARGE SCALE GENOMIC DNA]</scope>
    <source>
        <strain evidence="3">CGMCC 1.3685</strain>
    </source>
</reference>
<dbReference type="InterPro" id="IPR000086">
    <property type="entry name" value="NUDIX_hydrolase_dom"/>
</dbReference>
<dbReference type="InterPro" id="IPR015797">
    <property type="entry name" value="NUDIX_hydrolase-like_dom_sf"/>
</dbReference>
<dbReference type="Gene3D" id="3.90.79.10">
    <property type="entry name" value="Nucleoside Triphosphate Pyrophosphohydrolase"/>
    <property type="match status" value="1"/>
</dbReference>